<dbReference type="PANTHER" id="PTHR24096">
    <property type="entry name" value="LONG-CHAIN-FATTY-ACID--COA LIGASE"/>
    <property type="match status" value="1"/>
</dbReference>
<dbReference type="InterPro" id="IPR042099">
    <property type="entry name" value="ANL_N_sf"/>
</dbReference>
<gene>
    <name evidence="2" type="ORF">ACFOGJ_29575</name>
</gene>
<organism evidence="2 3">
    <name type="scientific">Marinibaculum pumilum</name>
    <dbReference type="NCBI Taxonomy" id="1766165"/>
    <lineage>
        <taxon>Bacteria</taxon>
        <taxon>Pseudomonadati</taxon>
        <taxon>Pseudomonadota</taxon>
        <taxon>Alphaproteobacteria</taxon>
        <taxon>Rhodospirillales</taxon>
        <taxon>Rhodospirillaceae</taxon>
        <taxon>Marinibaculum</taxon>
    </lineage>
</organism>
<evidence type="ECO:0000313" key="3">
    <source>
        <dbReference type="Proteomes" id="UP001595528"/>
    </source>
</evidence>
<dbReference type="InterPro" id="IPR000873">
    <property type="entry name" value="AMP-dep_synth/lig_dom"/>
</dbReference>
<dbReference type="RefSeq" id="WP_379906912.1">
    <property type="nucleotide sequence ID" value="NZ_JBHRTR010000054.1"/>
</dbReference>
<dbReference type="PROSITE" id="PS00455">
    <property type="entry name" value="AMP_BINDING"/>
    <property type="match status" value="1"/>
</dbReference>
<dbReference type="SUPFAM" id="SSF56801">
    <property type="entry name" value="Acetyl-CoA synthetase-like"/>
    <property type="match status" value="1"/>
</dbReference>
<comment type="caution">
    <text evidence="2">The sequence shown here is derived from an EMBL/GenBank/DDBJ whole genome shotgun (WGS) entry which is preliminary data.</text>
</comment>
<feature type="domain" description="AMP-dependent synthetase/ligase" evidence="1">
    <location>
        <begin position="56"/>
        <end position="447"/>
    </location>
</feature>
<reference evidence="3" key="1">
    <citation type="journal article" date="2019" name="Int. J. Syst. Evol. Microbiol.">
        <title>The Global Catalogue of Microorganisms (GCM) 10K type strain sequencing project: providing services to taxonomists for standard genome sequencing and annotation.</title>
        <authorList>
            <consortium name="The Broad Institute Genomics Platform"/>
            <consortium name="The Broad Institute Genome Sequencing Center for Infectious Disease"/>
            <person name="Wu L."/>
            <person name="Ma J."/>
        </authorList>
    </citation>
    <scope>NUCLEOTIDE SEQUENCE [LARGE SCALE GENOMIC DNA]</scope>
    <source>
        <strain evidence="3">KCTC 42964</strain>
    </source>
</reference>
<name>A0ABV7LAV0_9PROT</name>
<proteinExistence type="predicted"/>
<evidence type="ECO:0000259" key="1">
    <source>
        <dbReference type="Pfam" id="PF00501"/>
    </source>
</evidence>
<accession>A0ABV7LAV0</accession>
<protein>
    <submittedName>
        <fullName evidence="2">Feruloyl-CoA synthase</fullName>
    </submittedName>
</protein>
<dbReference type="Pfam" id="PF00501">
    <property type="entry name" value="AMP-binding"/>
    <property type="match status" value="1"/>
</dbReference>
<keyword evidence="3" id="KW-1185">Reference proteome</keyword>
<sequence>MTATPMSPPSAADVPYRPIRLAARAAAWDRCPDGTLLLRSLGEAPPGQTNFGDYLRHWAVSDPDRPFLRQRIGAWQPGAPLRPWRSLSYGEAFARAQAIAQALLDRVLGPERPVLILSGNSIEQALLTLAGMMCGVPVAPVSPAYSLLSADLGKIRHLAKLLTPGMVFAQSGTEYARALHLLAALPDAPPELVVVEDAPADLPATTGFDSLLRTAPGPALDRAWDAVGPDTIAKFLLTSGSTGTPKAVPNTHGMLCANQAMLDWALPPDPAHPPVLLDWLPWNHTFGGNLTLNTVVRRGGLLHIDDGRPLPDRFAETLENLVEVSPTQYANVPVGYGMLADALERNPALAERFFRDLQHMFYGGAGLPQSVWDRLQACAVRTIGQRIVFMTAFGSTETAPIATLLHWPVDGPGRVGLPLPGVTVKLVPQDGRHELRLKGPIVFPGYHRQPELTRAVFDEDGFYRIGDAARLVDPNDPAEGIQPDGRLVEDFKLQTGSFVPVGRLRMALLSEVPELQDAVIAGHDRPYVAVLAWPNLEACRRIAGKPDAGMAELAGDARLHARLQERLRDFTAGATGSSLRVQRLMLLSEPASSDANEITDKGYVNQRAVLQRRADAVESLYAEPPAPNVVSLLPAVAAAAG</sequence>
<dbReference type="PANTHER" id="PTHR24096:SF420">
    <property type="entry name" value="LONG-CHAIN-FATTY-ACID--COA LIGASE-RELATED"/>
    <property type="match status" value="1"/>
</dbReference>
<dbReference type="NCBIfam" id="NF009232">
    <property type="entry name" value="PRK12582.1"/>
    <property type="match status" value="1"/>
</dbReference>
<dbReference type="InterPro" id="IPR020845">
    <property type="entry name" value="AMP-binding_CS"/>
</dbReference>
<dbReference type="EMBL" id="JBHRTR010000054">
    <property type="protein sequence ID" value="MFC3231435.1"/>
    <property type="molecule type" value="Genomic_DNA"/>
</dbReference>
<dbReference type="Gene3D" id="3.40.50.12780">
    <property type="entry name" value="N-terminal domain of ligase-like"/>
    <property type="match status" value="1"/>
</dbReference>
<dbReference type="Proteomes" id="UP001595528">
    <property type="component" value="Unassembled WGS sequence"/>
</dbReference>
<evidence type="ECO:0000313" key="2">
    <source>
        <dbReference type="EMBL" id="MFC3231435.1"/>
    </source>
</evidence>